<dbReference type="RefSeq" id="WP_241041833.1">
    <property type="nucleotide sequence ID" value="NZ_BAAAJF010000029.1"/>
</dbReference>
<evidence type="ECO:0000313" key="2">
    <source>
        <dbReference type="EMBL" id="MCH6171027.1"/>
    </source>
</evidence>
<accession>A0ABS9TR51</accession>
<dbReference type="PANTHER" id="PTHR42791">
    <property type="entry name" value="GNAT FAMILY ACETYLTRANSFERASE"/>
    <property type="match status" value="1"/>
</dbReference>
<dbReference type="Pfam" id="PF13508">
    <property type="entry name" value="Acetyltransf_7"/>
    <property type="match status" value="1"/>
</dbReference>
<comment type="caution">
    <text evidence="2">The sequence shown here is derived from an EMBL/GenBank/DDBJ whole genome shotgun (WGS) entry which is preliminary data.</text>
</comment>
<dbReference type="Proteomes" id="UP001299970">
    <property type="component" value="Unassembled WGS sequence"/>
</dbReference>
<evidence type="ECO:0000259" key="1">
    <source>
        <dbReference type="PROSITE" id="PS51186"/>
    </source>
</evidence>
<dbReference type="SUPFAM" id="SSF55729">
    <property type="entry name" value="Acyl-CoA N-acyltransferases (Nat)"/>
    <property type="match status" value="1"/>
</dbReference>
<gene>
    <name evidence="2" type="ORF">MMF94_35445</name>
</gene>
<evidence type="ECO:0000313" key="3">
    <source>
        <dbReference type="Proteomes" id="UP001299970"/>
    </source>
</evidence>
<organism evidence="2 3">
    <name type="scientific">Pseudonocardia alaniniphila</name>
    <dbReference type="NCBI Taxonomy" id="75291"/>
    <lineage>
        <taxon>Bacteria</taxon>
        <taxon>Bacillati</taxon>
        <taxon>Actinomycetota</taxon>
        <taxon>Actinomycetes</taxon>
        <taxon>Pseudonocardiales</taxon>
        <taxon>Pseudonocardiaceae</taxon>
        <taxon>Pseudonocardia</taxon>
    </lineage>
</organism>
<dbReference type="CDD" id="cd04301">
    <property type="entry name" value="NAT_SF"/>
    <property type="match status" value="1"/>
</dbReference>
<reference evidence="2 3" key="1">
    <citation type="submission" date="2022-03" db="EMBL/GenBank/DDBJ databases">
        <title>Pseudonocardia alaer sp. nov., a novel actinomycete isolated from reed forest soil.</title>
        <authorList>
            <person name="Wang L."/>
        </authorList>
    </citation>
    <scope>NUCLEOTIDE SEQUENCE [LARGE SCALE GENOMIC DNA]</scope>
    <source>
        <strain evidence="2 3">Y-16303</strain>
    </source>
</reference>
<proteinExistence type="predicted"/>
<dbReference type="InterPro" id="IPR016181">
    <property type="entry name" value="Acyl_CoA_acyltransferase"/>
</dbReference>
<protein>
    <submittedName>
        <fullName evidence="2">GNAT family N-acetyltransferase</fullName>
    </submittedName>
</protein>
<dbReference type="InterPro" id="IPR000182">
    <property type="entry name" value="GNAT_dom"/>
</dbReference>
<sequence>MSTAFFDDPVCRWFFPDEAQRETQHPPFFWPLVEVAYAHGEVYLTDDRTGAALWLPVDVSACRTRTPDIARMFEGSVGRSSAARIGALGARSAEIHPMSINHDYLPLIAVRPEWQGTGHGAALLDHRHAALDQRGRAAYLTASNQRSAKFYERFGYRRLAVTIDVPGGPSLYPMWRNPVSPDLEARVHDASGGSGSGSGTARRC</sequence>
<dbReference type="PROSITE" id="PS51186">
    <property type="entry name" value="GNAT"/>
    <property type="match status" value="1"/>
</dbReference>
<name>A0ABS9TR51_9PSEU</name>
<dbReference type="PANTHER" id="PTHR42791:SF1">
    <property type="entry name" value="N-ACETYLTRANSFERASE DOMAIN-CONTAINING PROTEIN"/>
    <property type="match status" value="1"/>
</dbReference>
<dbReference type="InterPro" id="IPR052523">
    <property type="entry name" value="Trichothecene_AcTrans"/>
</dbReference>
<dbReference type="EMBL" id="JAKXMK010000038">
    <property type="protein sequence ID" value="MCH6171027.1"/>
    <property type="molecule type" value="Genomic_DNA"/>
</dbReference>
<dbReference type="Gene3D" id="3.40.630.30">
    <property type="match status" value="1"/>
</dbReference>
<feature type="domain" description="N-acetyltransferase" evidence="1">
    <location>
        <begin position="31"/>
        <end position="179"/>
    </location>
</feature>
<keyword evidence="3" id="KW-1185">Reference proteome</keyword>